<name>A0A0B6XT15_9EUPU</name>
<dbReference type="InterPro" id="IPR008030">
    <property type="entry name" value="NmrA-like"/>
</dbReference>
<dbReference type="AlphaFoldDB" id="A0A0B6XT15"/>
<accession>A0A0B6XT15</accession>
<proteinExistence type="predicted"/>
<feature type="domain" description="NmrA-like" evidence="1">
    <location>
        <begin position="2"/>
        <end position="92"/>
    </location>
</feature>
<evidence type="ECO:0000313" key="2">
    <source>
        <dbReference type="EMBL" id="CEK47014.1"/>
    </source>
</evidence>
<feature type="non-terminal residue" evidence="2">
    <location>
        <position position="1"/>
    </location>
</feature>
<sequence>GSVARGLSKSGDFLVRAVAHGKESEQVVDLSNDRVEYINLDLSNSNELLEVLRDASVCFVSTETVMDDPRCLENEIAEGHLIADACKSANVK</sequence>
<reference evidence="2" key="1">
    <citation type="submission" date="2014-12" db="EMBL/GenBank/DDBJ databases">
        <title>Insight into the proteome of Arion vulgaris.</title>
        <authorList>
            <person name="Aradska J."/>
            <person name="Bulat T."/>
            <person name="Smidak R."/>
            <person name="Sarate P."/>
            <person name="Gangsoo J."/>
            <person name="Sialana F."/>
            <person name="Bilban M."/>
            <person name="Lubec G."/>
        </authorList>
    </citation>
    <scope>NUCLEOTIDE SEQUENCE</scope>
    <source>
        <tissue evidence="2">Skin</tissue>
    </source>
</reference>
<organism evidence="2">
    <name type="scientific">Arion vulgaris</name>
    <dbReference type="NCBI Taxonomy" id="1028688"/>
    <lineage>
        <taxon>Eukaryota</taxon>
        <taxon>Metazoa</taxon>
        <taxon>Spiralia</taxon>
        <taxon>Lophotrochozoa</taxon>
        <taxon>Mollusca</taxon>
        <taxon>Gastropoda</taxon>
        <taxon>Heterobranchia</taxon>
        <taxon>Euthyneura</taxon>
        <taxon>Panpulmonata</taxon>
        <taxon>Eupulmonata</taxon>
        <taxon>Stylommatophora</taxon>
        <taxon>Helicina</taxon>
        <taxon>Arionoidea</taxon>
        <taxon>Arionidae</taxon>
        <taxon>Arion</taxon>
    </lineage>
</organism>
<protein>
    <recommendedName>
        <fullName evidence="1">NmrA-like domain-containing protein</fullName>
    </recommendedName>
</protein>
<evidence type="ECO:0000259" key="1">
    <source>
        <dbReference type="Pfam" id="PF05368"/>
    </source>
</evidence>
<dbReference type="EMBL" id="HACG01000149">
    <property type="protein sequence ID" value="CEK47014.1"/>
    <property type="molecule type" value="Transcribed_RNA"/>
</dbReference>
<feature type="non-terminal residue" evidence="2">
    <location>
        <position position="92"/>
    </location>
</feature>
<gene>
    <name evidence="2" type="primary">ORF357</name>
</gene>
<dbReference type="Gene3D" id="3.40.50.720">
    <property type="entry name" value="NAD(P)-binding Rossmann-like Domain"/>
    <property type="match status" value="1"/>
</dbReference>
<dbReference type="Pfam" id="PF05368">
    <property type="entry name" value="NmrA"/>
    <property type="match status" value="1"/>
</dbReference>